<accession>K0R7G5</accession>
<dbReference type="AlphaFoldDB" id="K0R7G5"/>
<evidence type="ECO:0000313" key="2">
    <source>
        <dbReference type="Proteomes" id="UP000266841"/>
    </source>
</evidence>
<dbReference type="EMBL" id="AGNL01046396">
    <property type="protein sequence ID" value="EJK47994.1"/>
    <property type="molecule type" value="Genomic_DNA"/>
</dbReference>
<comment type="caution">
    <text evidence="1">The sequence shown here is derived from an EMBL/GenBank/DDBJ whole genome shotgun (WGS) entry which is preliminary data.</text>
</comment>
<reference evidence="1 2" key="1">
    <citation type="journal article" date="2012" name="Genome Biol.">
        <title>Genome and low-iron response of an oceanic diatom adapted to chronic iron limitation.</title>
        <authorList>
            <person name="Lommer M."/>
            <person name="Specht M."/>
            <person name="Roy A.S."/>
            <person name="Kraemer L."/>
            <person name="Andreson R."/>
            <person name="Gutowska M.A."/>
            <person name="Wolf J."/>
            <person name="Bergner S.V."/>
            <person name="Schilhabel M.B."/>
            <person name="Klostermeier U.C."/>
            <person name="Beiko R.G."/>
            <person name="Rosenstiel P."/>
            <person name="Hippler M."/>
            <person name="Laroche J."/>
        </authorList>
    </citation>
    <scope>NUCLEOTIDE SEQUENCE [LARGE SCALE GENOMIC DNA]</scope>
    <source>
        <strain evidence="1 2">CCMP1005</strain>
    </source>
</reference>
<evidence type="ECO:0000313" key="1">
    <source>
        <dbReference type="EMBL" id="EJK47994.1"/>
    </source>
</evidence>
<protein>
    <submittedName>
        <fullName evidence="1">Uncharacterized protein</fullName>
    </submittedName>
</protein>
<proteinExistence type="predicted"/>
<keyword evidence="2" id="KW-1185">Reference proteome</keyword>
<dbReference type="Proteomes" id="UP000266841">
    <property type="component" value="Unassembled WGS sequence"/>
</dbReference>
<sequence length="184" mass="20899">MKFSMKESPRGEAEKRSLKRTGSAFRTKFYFPPWVYCFGVKYAPQLQHPFGFGRLGQYNYDRWGESSSSMSTTPDSAVHQVSGETSAENKLAFAYRKSMAPFRPFSSYSSYLASVLYPLMASPGGLMTAPMAPLFIPNTFPPYEVLRPQGYSDGSMAGVIYQTSRCNNKFAHHWPNRQPRSWRP</sequence>
<name>K0R7G5_THAOC</name>
<organism evidence="1 2">
    <name type="scientific">Thalassiosira oceanica</name>
    <name type="common">Marine diatom</name>
    <dbReference type="NCBI Taxonomy" id="159749"/>
    <lineage>
        <taxon>Eukaryota</taxon>
        <taxon>Sar</taxon>
        <taxon>Stramenopiles</taxon>
        <taxon>Ochrophyta</taxon>
        <taxon>Bacillariophyta</taxon>
        <taxon>Coscinodiscophyceae</taxon>
        <taxon>Thalassiosirophycidae</taxon>
        <taxon>Thalassiosirales</taxon>
        <taxon>Thalassiosiraceae</taxon>
        <taxon>Thalassiosira</taxon>
    </lineage>
</organism>
<gene>
    <name evidence="1" type="ORF">THAOC_33248</name>
</gene>